<organism evidence="1 2">
    <name type="scientific">Neobacillus pocheonensis</name>
    <dbReference type="NCBI Taxonomy" id="363869"/>
    <lineage>
        <taxon>Bacteria</taxon>
        <taxon>Bacillati</taxon>
        <taxon>Bacillota</taxon>
        <taxon>Bacilli</taxon>
        <taxon>Bacillales</taxon>
        <taxon>Bacillaceae</taxon>
        <taxon>Neobacillus</taxon>
    </lineage>
</organism>
<reference evidence="1 2" key="1">
    <citation type="submission" date="2022-06" db="EMBL/GenBank/DDBJ databases">
        <authorList>
            <person name="Jeon C.O."/>
        </authorList>
    </citation>
    <scope>NUCLEOTIDE SEQUENCE [LARGE SCALE GENOMIC DNA]</scope>
    <source>
        <strain evidence="1 2">KCTC 13943</strain>
    </source>
</reference>
<sequence>MKDVSLQIFYISNENSVTQRGSFPLRGKTKEVVAYEWFRKIKKEMPFGAELEKVSADGDDITEKVMEIEKAQLG</sequence>
<evidence type="ECO:0000313" key="1">
    <source>
        <dbReference type="EMBL" id="MCM2535330.1"/>
    </source>
</evidence>
<gene>
    <name evidence="1" type="ORF">NDK43_27015</name>
</gene>
<protein>
    <submittedName>
        <fullName evidence="1">Uncharacterized protein</fullName>
    </submittedName>
</protein>
<accession>A0ABT0WI97</accession>
<comment type="caution">
    <text evidence="1">The sequence shown here is derived from an EMBL/GenBank/DDBJ whole genome shotgun (WGS) entry which is preliminary data.</text>
</comment>
<dbReference type="EMBL" id="JAMQCR010000002">
    <property type="protein sequence ID" value="MCM2535330.1"/>
    <property type="molecule type" value="Genomic_DNA"/>
</dbReference>
<proteinExistence type="predicted"/>
<name>A0ABT0WI97_9BACI</name>
<keyword evidence="2" id="KW-1185">Reference proteome</keyword>
<evidence type="ECO:0000313" key="2">
    <source>
        <dbReference type="Proteomes" id="UP001523262"/>
    </source>
</evidence>
<dbReference type="Proteomes" id="UP001523262">
    <property type="component" value="Unassembled WGS sequence"/>
</dbReference>